<dbReference type="EMBL" id="LFJN01000005">
    <property type="protein sequence ID" value="KPI43365.1"/>
    <property type="molecule type" value="Genomic_DNA"/>
</dbReference>
<comment type="subcellular location">
    <subcellularLocation>
        <location evidence="1">Membrane</location>
        <topology evidence="1">Single-pass type I membrane protein</topology>
    </subcellularLocation>
</comment>
<evidence type="ECO:0000259" key="12">
    <source>
        <dbReference type="Pfam" id="PF25506"/>
    </source>
</evidence>
<keyword evidence="3" id="KW-0732">Signal</keyword>
<organism evidence="13 14">
    <name type="scientific">Cyphellophora attinorum</name>
    <dbReference type="NCBI Taxonomy" id="1664694"/>
    <lineage>
        <taxon>Eukaryota</taxon>
        <taxon>Fungi</taxon>
        <taxon>Dikarya</taxon>
        <taxon>Ascomycota</taxon>
        <taxon>Pezizomycotina</taxon>
        <taxon>Eurotiomycetes</taxon>
        <taxon>Chaetothyriomycetidae</taxon>
        <taxon>Chaetothyriales</taxon>
        <taxon>Cyphellophoraceae</taxon>
        <taxon>Cyphellophora</taxon>
    </lineage>
</organism>
<reference evidence="13 14" key="1">
    <citation type="submission" date="2015-06" db="EMBL/GenBank/DDBJ databases">
        <title>Draft genome of the ant-associated black yeast Phialophora attae CBS 131958.</title>
        <authorList>
            <person name="Moreno L.F."/>
            <person name="Stielow B.J."/>
            <person name="de Hoog S."/>
            <person name="Vicente V.A."/>
            <person name="Weiss V.A."/>
            <person name="de Vries M."/>
            <person name="Cruz L.M."/>
            <person name="Souza E.M."/>
        </authorList>
    </citation>
    <scope>NUCLEOTIDE SEQUENCE [LARGE SCALE GENOMIC DNA]</scope>
    <source>
        <strain evidence="13 14">CBS 131958</strain>
    </source>
</reference>
<evidence type="ECO:0000256" key="1">
    <source>
        <dbReference type="ARBA" id="ARBA00004479"/>
    </source>
</evidence>
<evidence type="ECO:0000256" key="6">
    <source>
        <dbReference type="ARBA" id="ARBA00023180"/>
    </source>
</evidence>
<evidence type="ECO:0000256" key="9">
    <source>
        <dbReference type="ARBA" id="ARBA00039865"/>
    </source>
</evidence>
<evidence type="ECO:0000256" key="8">
    <source>
        <dbReference type="ARBA" id="ARBA00038159"/>
    </source>
</evidence>
<evidence type="ECO:0000256" key="4">
    <source>
        <dbReference type="ARBA" id="ARBA00022989"/>
    </source>
</evidence>
<keyword evidence="2 11" id="KW-0812">Transmembrane</keyword>
<feature type="compositionally biased region" description="Low complexity" evidence="10">
    <location>
        <begin position="147"/>
        <end position="159"/>
    </location>
</feature>
<dbReference type="Proteomes" id="UP000038010">
    <property type="component" value="Unassembled WGS sequence"/>
</dbReference>
<evidence type="ECO:0000256" key="2">
    <source>
        <dbReference type="ARBA" id="ARBA00022692"/>
    </source>
</evidence>
<dbReference type="RefSeq" id="XP_018003328.1">
    <property type="nucleotide sequence ID" value="XM_018147175.1"/>
</dbReference>
<keyword evidence="6" id="KW-0325">Glycoprotein</keyword>
<protein>
    <recommendedName>
        <fullName evidence="9">Maintenance of telomere capping protein 6</fullName>
    </recommendedName>
</protein>
<dbReference type="GeneID" id="28739055"/>
<comment type="caution">
    <text evidence="13">The sequence shown here is derived from an EMBL/GenBank/DDBJ whole genome shotgun (WGS) entry which is preliminary data.</text>
</comment>
<dbReference type="Pfam" id="PF25506">
    <property type="entry name" value="TIM-barrel_MTC6"/>
    <property type="match status" value="1"/>
</dbReference>
<accession>A0A0N1P263</accession>
<sequence>MSYTYQPSDGASPDDFWGPKFLSNRDITGQAPIDKAVFPGIYLTKACFSDGTYNGDSFQTCFSNLLAIGFRRFVIDLYWSVGSQQFQLCPASIPQVANDTSEDAVTNSSQRSPQLLRRFELGLDRRQTETISDNSTSASTASEDVSTSDIPTSTSSTESAQPTVSEDDDGMVVLGPYRCTDGLTVEAIVDVMHQYIDDSSDPQAATLQILEFNLNSASSASDPGGPPQNVTSEELPGDTASVGYTFWKDLGSQIYRPGDLISDRSNLNLSWYQVKSADRLPMTGYYNIEKAADGVVSTDDGWPSELYLLLNSLQRVLLVWGTIGSEMDAYDLEGDASYVFPQGSLSAPRKIKQSDTGEITSGCFYSDDTTSVSRVNNTWAMATIDQSSTALQSAFPRNMTSCGIEPILNTTLDDTSAEDDYNPYRAFTESIVLGWAPGEPVNTSSPGVSDDEDNDQFRCVVMDSSDAYRGSWKVVNCQGNYRAACRVDGEPFRWRLSNDEIIYSGAPEACPEGSSFDVPVTQLENRFLHEHVLNETSRRRISDIIWINLNSLSSDNCWVTTGPNGDCRYQATADEERNRNVLIPTIGALIILILTVLTILVKCNVNRRNNRKHRIGPGGWEYEGVPS</sequence>
<evidence type="ECO:0000256" key="7">
    <source>
        <dbReference type="ARBA" id="ARBA00037703"/>
    </source>
</evidence>
<dbReference type="STRING" id="1664694.A0A0N1P263"/>
<dbReference type="InterPro" id="IPR057530">
    <property type="entry name" value="TIM-barrel_MTC6"/>
</dbReference>
<evidence type="ECO:0000256" key="11">
    <source>
        <dbReference type="SAM" id="Phobius"/>
    </source>
</evidence>
<evidence type="ECO:0000313" key="14">
    <source>
        <dbReference type="Proteomes" id="UP000038010"/>
    </source>
</evidence>
<dbReference type="PANTHER" id="PTHR35518:SF2">
    <property type="entry name" value="MAINTENANCE OF TELOMERE CAPPING PROTEIN 6"/>
    <property type="match status" value="1"/>
</dbReference>
<name>A0A0N1P263_9EURO</name>
<evidence type="ECO:0000313" key="13">
    <source>
        <dbReference type="EMBL" id="KPI43365.1"/>
    </source>
</evidence>
<feature type="domain" description="MTC6 partial TIM-barrel" evidence="12">
    <location>
        <begin position="22"/>
        <end position="416"/>
    </location>
</feature>
<dbReference type="AlphaFoldDB" id="A0A0N1P263"/>
<feature type="transmembrane region" description="Helical" evidence="11">
    <location>
        <begin position="581"/>
        <end position="601"/>
    </location>
</feature>
<keyword evidence="14" id="KW-1185">Reference proteome</keyword>
<feature type="compositionally biased region" description="Polar residues" evidence="10">
    <location>
        <begin position="129"/>
        <end position="145"/>
    </location>
</feature>
<comment type="function">
    <text evidence="7">May be involved in telomere capping.</text>
</comment>
<evidence type="ECO:0000256" key="5">
    <source>
        <dbReference type="ARBA" id="ARBA00023136"/>
    </source>
</evidence>
<feature type="region of interest" description="Disordered" evidence="10">
    <location>
        <begin position="127"/>
        <end position="172"/>
    </location>
</feature>
<dbReference type="VEuPathDB" id="FungiDB:AB675_6852"/>
<dbReference type="GO" id="GO:0016020">
    <property type="term" value="C:membrane"/>
    <property type="evidence" value="ECO:0007669"/>
    <property type="project" value="UniProtKB-SubCell"/>
</dbReference>
<dbReference type="PANTHER" id="PTHR35518">
    <property type="entry name" value="MAINTENANCE OF TELOMOERE CAPPING"/>
    <property type="match status" value="1"/>
</dbReference>
<evidence type="ECO:0000256" key="10">
    <source>
        <dbReference type="SAM" id="MobiDB-lite"/>
    </source>
</evidence>
<keyword evidence="5 11" id="KW-0472">Membrane</keyword>
<evidence type="ECO:0000256" key="3">
    <source>
        <dbReference type="ARBA" id="ARBA00022729"/>
    </source>
</evidence>
<dbReference type="OrthoDB" id="5573651at2759"/>
<comment type="similarity">
    <text evidence="8">Belongs to the MTC6 family.</text>
</comment>
<proteinExistence type="inferred from homology"/>
<gene>
    <name evidence="13" type="ORF">AB675_6852</name>
</gene>
<dbReference type="InterPro" id="IPR051008">
    <property type="entry name" value="Telomere_Capping_Maintenance"/>
</dbReference>
<keyword evidence="4 11" id="KW-1133">Transmembrane helix</keyword>
<feature type="region of interest" description="Disordered" evidence="10">
    <location>
        <begin position="217"/>
        <end position="237"/>
    </location>
</feature>